<evidence type="ECO:0000313" key="2">
    <source>
        <dbReference type="EMBL" id="KAJ8504132.1"/>
    </source>
</evidence>
<feature type="region of interest" description="Disordered" evidence="1">
    <location>
        <begin position="1"/>
        <end position="34"/>
    </location>
</feature>
<reference evidence="2 3" key="1">
    <citation type="submission" date="2022-12" db="EMBL/GenBank/DDBJ databases">
        <title>Chromosome-scale assembly of the Ensete ventricosum genome.</title>
        <authorList>
            <person name="Dussert Y."/>
            <person name="Stocks J."/>
            <person name="Wendawek A."/>
            <person name="Woldeyes F."/>
            <person name="Nichols R.A."/>
            <person name="Borrell J.S."/>
        </authorList>
    </citation>
    <scope>NUCLEOTIDE SEQUENCE [LARGE SCALE GENOMIC DNA]</scope>
    <source>
        <strain evidence="3">cv. Maze</strain>
        <tissue evidence="2">Seeds</tissue>
    </source>
</reference>
<name>A0AAV8Q055_ENSVE</name>
<dbReference type="AlphaFoldDB" id="A0AAV8Q055"/>
<organism evidence="2 3">
    <name type="scientific">Ensete ventricosum</name>
    <name type="common">Abyssinian banana</name>
    <name type="synonym">Musa ensete</name>
    <dbReference type="NCBI Taxonomy" id="4639"/>
    <lineage>
        <taxon>Eukaryota</taxon>
        <taxon>Viridiplantae</taxon>
        <taxon>Streptophyta</taxon>
        <taxon>Embryophyta</taxon>
        <taxon>Tracheophyta</taxon>
        <taxon>Spermatophyta</taxon>
        <taxon>Magnoliopsida</taxon>
        <taxon>Liliopsida</taxon>
        <taxon>Zingiberales</taxon>
        <taxon>Musaceae</taxon>
        <taxon>Ensete</taxon>
    </lineage>
</organism>
<dbReference type="EMBL" id="JAQQAF010000002">
    <property type="protein sequence ID" value="KAJ8504132.1"/>
    <property type="molecule type" value="Genomic_DNA"/>
</dbReference>
<protein>
    <submittedName>
        <fullName evidence="2">Uncharacterized protein</fullName>
    </submittedName>
</protein>
<sequence length="171" mass="19529">MQNDDVPFTHADVSLPGRNFGYRPTARPRHRADEAREVVRREYYSVKTTDGINKKSKKPGEGEKLEEEKHLREFFFLLCPGKKFDFVHPLAEPVRLLFLGVRRPEAPATGSRRPRVSVLGSRYWFAERSGVFWRPHIPPPDLSGNSAGGSACWDSLPTEIKRRLLITDPGF</sequence>
<gene>
    <name evidence="2" type="ORF">OPV22_005018</name>
</gene>
<comment type="caution">
    <text evidence="2">The sequence shown here is derived from an EMBL/GenBank/DDBJ whole genome shotgun (WGS) entry which is preliminary data.</text>
</comment>
<dbReference type="Proteomes" id="UP001222027">
    <property type="component" value="Unassembled WGS sequence"/>
</dbReference>
<evidence type="ECO:0000313" key="3">
    <source>
        <dbReference type="Proteomes" id="UP001222027"/>
    </source>
</evidence>
<keyword evidence="3" id="KW-1185">Reference proteome</keyword>
<accession>A0AAV8Q055</accession>
<evidence type="ECO:0000256" key="1">
    <source>
        <dbReference type="SAM" id="MobiDB-lite"/>
    </source>
</evidence>
<proteinExistence type="predicted"/>